<feature type="compositionally biased region" description="Basic and acidic residues" evidence="1">
    <location>
        <begin position="75"/>
        <end position="91"/>
    </location>
</feature>
<evidence type="ECO:0000256" key="1">
    <source>
        <dbReference type="SAM" id="MobiDB-lite"/>
    </source>
</evidence>
<evidence type="ECO:0000313" key="3">
    <source>
        <dbReference type="RefSeq" id="XP_018518749.2"/>
    </source>
</evidence>
<dbReference type="KEGG" id="lcf:108874693"/>
<organism evidence="2 3">
    <name type="scientific">Lates calcarifer</name>
    <name type="common">Barramundi</name>
    <name type="synonym">Holocentrus calcarifer</name>
    <dbReference type="NCBI Taxonomy" id="8187"/>
    <lineage>
        <taxon>Eukaryota</taxon>
        <taxon>Metazoa</taxon>
        <taxon>Chordata</taxon>
        <taxon>Craniata</taxon>
        <taxon>Vertebrata</taxon>
        <taxon>Euteleostomi</taxon>
        <taxon>Actinopterygii</taxon>
        <taxon>Neopterygii</taxon>
        <taxon>Teleostei</taxon>
        <taxon>Neoteleostei</taxon>
        <taxon>Acanthomorphata</taxon>
        <taxon>Carangaria</taxon>
        <taxon>Carangaria incertae sedis</taxon>
        <taxon>Centropomidae</taxon>
        <taxon>Lates</taxon>
    </lineage>
</organism>
<protein>
    <submittedName>
        <fullName evidence="3">Uncharacterized protein LOC108874693</fullName>
    </submittedName>
</protein>
<feature type="compositionally biased region" description="Basic and acidic residues" evidence="1">
    <location>
        <begin position="310"/>
        <end position="328"/>
    </location>
</feature>
<proteinExistence type="predicted"/>
<feature type="compositionally biased region" description="Low complexity" evidence="1">
    <location>
        <begin position="275"/>
        <end position="284"/>
    </location>
</feature>
<feature type="compositionally biased region" description="Basic and acidic residues" evidence="1">
    <location>
        <begin position="194"/>
        <end position="229"/>
    </location>
</feature>
<dbReference type="AlphaFoldDB" id="A0AAJ7LB28"/>
<name>A0AAJ7LB28_LATCA</name>
<feature type="compositionally biased region" description="Polar residues" evidence="1">
    <location>
        <begin position="245"/>
        <end position="259"/>
    </location>
</feature>
<feature type="compositionally biased region" description="Basic and acidic residues" evidence="1">
    <location>
        <begin position="263"/>
        <end position="274"/>
    </location>
</feature>
<sequence>MPGRPKEEKNKGEEDGRSNRNESAGNSENRDPELAGTRRPLTGVRAKSANAILFMSPFCVTEKDQVTVSNKTRAQSKDTENQADEKQKVENETEATGGIQRENITNITGVTERDEKGAGENPHCVSVSTDTVPYLSIGTSQSKTTPGDLNEQPTDSLGQRSQMGRVMGRISTWPPTAIQWQARCRMKEEEEGNEAEKSPAEVKKTPKKVEHPSVSDQDRKEGEIEKNQMEDLPTAPIQDLLNMRPAQSSNLNGKTTSLSEAHGVADIKQEDPATARRQTITTTQSLNQGKLNQDLRPAENPAHESSSSKAETRHEPKRTESSRQRADNRSTGSKAPSGGASPDDETLLQGNRYAFMDLLHEVVQNNGRWTRERWKQTHVNKQRR</sequence>
<feature type="region of interest" description="Disordered" evidence="1">
    <location>
        <begin position="1"/>
        <end position="42"/>
    </location>
</feature>
<reference evidence="3" key="1">
    <citation type="submission" date="2025-08" db="UniProtKB">
        <authorList>
            <consortium name="RefSeq"/>
        </authorList>
    </citation>
    <scope>IDENTIFICATION</scope>
    <source>
        <tissue evidence="3">Brain</tissue>
    </source>
</reference>
<accession>A0AAJ7LB28</accession>
<evidence type="ECO:0000313" key="2">
    <source>
        <dbReference type="Proteomes" id="UP000694890"/>
    </source>
</evidence>
<dbReference type="RefSeq" id="XP_018518749.2">
    <property type="nucleotide sequence ID" value="XM_018663233.2"/>
</dbReference>
<feature type="compositionally biased region" description="Polar residues" evidence="1">
    <location>
        <begin position="126"/>
        <end position="162"/>
    </location>
</feature>
<feature type="compositionally biased region" description="Basic and acidic residues" evidence="1">
    <location>
        <begin position="1"/>
        <end position="20"/>
    </location>
</feature>
<feature type="region of interest" description="Disordered" evidence="1">
    <location>
        <begin position="57"/>
        <end position="347"/>
    </location>
</feature>
<dbReference type="Proteomes" id="UP000694890">
    <property type="component" value="Linkage group LG13"/>
</dbReference>
<dbReference type="GeneID" id="108874693"/>
<gene>
    <name evidence="3" type="primary">LOC108874693</name>
</gene>